<dbReference type="Pfam" id="PF20229">
    <property type="entry name" value="ChrB_N"/>
    <property type="match status" value="1"/>
</dbReference>
<evidence type="ECO:0000313" key="3">
    <source>
        <dbReference type="Proteomes" id="UP001172721"/>
    </source>
</evidence>
<proteinExistence type="predicted"/>
<evidence type="ECO:0000259" key="1">
    <source>
        <dbReference type="Pfam" id="PF20229"/>
    </source>
</evidence>
<sequence length="179" mass="21185">MEESRMWYLFSYKVPVEPSTLRVRVWRNLKTLGVLYIQQSVCLVPKMGDVGNKLNKLHTLIKDHGGESFMIEILKFSHYSEEELIKLFNEQIAKEYHNWLESCTHYGQDINRQADNFFNIDDSEMELMRLKRQLRKILKRDFFNHELSFQAKACLKKCEEELYSQADAADKLEGAQKGK</sequence>
<accession>A0ABT8I1X1</accession>
<evidence type="ECO:0000313" key="2">
    <source>
        <dbReference type="EMBL" id="MDN4527019.1"/>
    </source>
</evidence>
<dbReference type="InterPro" id="IPR046858">
    <property type="entry name" value="ChrB_N"/>
</dbReference>
<comment type="caution">
    <text evidence="2">The sequence shown here is derived from an EMBL/GenBank/DDBJ whole genome shotgun (WGS) entry which is preliminary data.</text>
</comment>
<feature type="domain" description="ChrB N-terminal" evidence="1">
    <location>
        <begin position="22"/>
        <end position="166"/>
    </location>
</feature>
<dbReference type="Proteomes" id="UP001172721">
    <property type="component" value="Unassembled WGS sequence"/>
</dbReference>
<reference evidence="2" key="1">
    <citation type="submission" date="2023-07" db="EMBL/GenBank/DDBJ databases">
        <title>Fictibacillus sp. isolated from freshwater pond.</title>
        <authorList>
            <person name="Kirdat K."/>
            <person name="Bhat A."/>
            <person name="Mourya A."/>
            <person name="Yadav A."/>
        </authorList>
    </citation>
    <scope>NUCLEOTIDE SEQUENCE</scope>
    <source>
        <strain evidence="2">NE201</strain>
    </source>
</reference>
<organism evidence="2 3">
    <name type="scientific">Fictibacillus fluitans</name>
    <dbReference type="NCBI Taxonomy" id="3058422"/>
    <lineage>
        <taxon>Bacteria</taxon>
        <taxon>Bacillati</taxon>
        <taxon>Bacillota</taxon>
        <taxon>Bacilli</taxon>
        <taxon>Bacillales</taxon>
        <taxon>Fictibacillaceae</taxon>
        <taxon>Fictibacillus</taxon>
    </lineage>
</organism>
<name>A0ABT8I1X1_9BACL</name>
<keyword evidence="3" id="KW-1185">Reference proteome</keyword>
<dbReference type="EMBL" id="JAUHTR010000016">
    <property type="protein sequence ID" value="MDN4527019.1"/>
    <property type="molecule type" value="Genomic_DNA"/>
</dbReference>
<protein>
    <recommendedName>
        <fullName evidence="1">ChrB N-terminal domain-containing protein</fullName>
    </recommendedName>
</protein>
<gene>
    <name evidence="2" type="ORF">QYB97_21225</name>
</gene>
<dbReference type="RefSeq" id="WP_301168029.1">
    <property type="nucleotide sequence ID" value="NZ_JAUHTR010000016.1"/>
</dbReference>